<dbReference type="AlphaFoldDB" id="G7L5I8"/>
<evidence type="ECO:0000313" key="9">
    <source>
        <dbReference type="EnsemblPlants" id="AES79355"/>
    </source>
</evidence>
<comment type="subcellular location">
    <subcellularLocation>
        <location evidence="1">Membrane</location>
        <topology evidence="1">Multi-pass membrane protein</topology>
    </subcellularLocation>
</comment>
<dbReference type="InterPro" id="IPR036259">
    <property type="entry name" value="MFS_trans_sf"/>
</dbReference>
<evidence type="ECO:0000256" key="5">
    <source>
        <dbReference type="ARBA" id="ARBA00023136"/>
    </source>
</evidence>
<dbReference type="Proteomes" id="UP000265566">
    <property type="component" value="Chromosome 7"/>
</dbReference>
<gene>
    <name evidence="9" type="primary">11406309</name>
    <name evidence="7" type="ordered locus">MTR_7g064800</name>
    <name evidence="8" type="ORF">MtrunA17_Chr7g0240281</name>
</gene>
<comment type="similarity">
    <text evidence="2">Belongs to the major facilitator superfamily. Proton-dependent oligopeptide transporter (POT/PTR) (TC 2.A.17) family.</text>
</comment>
<dbReference type="HOGENOM" id="CLU_009313_4_2_1"/>
<feature type="transmembrane region" description="Helical" evidence="6">
    <location>
        <begin position="141"/>
        <end position="158"/>
    </location>
</feature>
<reference evidence="9" key="3">
    <citation type="submission" date="2015-04" db="UniProtKB">
        <authorList>
            <consortium name="EnsemblPlants"/>
        </authorList>
    </citation>
    <scope>IDENTIFICATION</scope>
    <source>
        <strain evidence="9">cv. Jemalong A17</strain>
    </source>
</reference>
<evidence type="ECO:0000256" key="1">
    <source>
        <dbReference type="ARBA" id="ARBA00004141"/>
    </source>
</evidence>
<reference evidence="7 10" key="1">
    <citation type="journal article" date="2011" name="Nature">
        <title>The Medicago genome provides insight into the evolution of rhizobial symbioses.</title>
        <authorList>
            <person name="Young N.D."/>
            <person name="Debelle F."/>
            <person name="Oldroyd G.E."/>
            <person name="Geurts R."/>
            <person name="Cannon S.B."/>
            <person name="Udvardi M.K."/>
            <person name="Benedito V.A."/>
            <person name="Mayer K.F."/>
            <person name="Gouzy J."/>
            <person name="Schoof H."/>
            <person name="Van de Peer Y."/>
            <person name="Proost S."/>
            <person name="Cook D.R."/>
            <person name="Meyers B.C."/>
            <person name="Spannagl M."/>
            <person name="Cheung F."/>
            <person name="De Mita S."/>
            <person name="Krishnakumar V."/>
            <person name="Gundlach H."/>
            <person name="Zhou S."/>
            <person name="Mudge J."/>
            <person name="Bharti A.K."/>
            <person name="Murray J.D."/>
            <person name="Naoumkina M.A."/>
            <person name="Rosen B."/>
            <person name="Silverstein K.A."/>
            <person name="Tang H."/>
            <person name="Rombauts S."/>
            <person name="Zhao P.X."/>
            <person name="Zhou P."/>
            <person name="Barbe V."/>
            <person name="Bardou P."/>
            <person name="Bechner M."/>
            <person name="Bellec A."/>
            <person name="Berger A."/>
            <person name="Berges H."/>
            <person name="Bidwell S."/>
            <person name="Bisseling T."/>
            <person name="Choisne N."/>
            <person name="Couloux A."/>
            <person name="Denny R."/>
            <person name="Deshpande S."/>
            <person name="Dai X."/>
            <person name="Doyle J.J."/>
            <person name="Dudez A.M."/>
            <person name="Farmer A.D."/>
            <person name="Fouteau S."/>
            <person name="Franken C."/>
            <person name="Gibelin C."/>
            <person name="Gish J."/>
            <person name="Goldstein S."/>
            <person name="Gonzalez A.J."/>
            <person name="Green P.J."/>
            <person name="Hallab A."/>
            <person name="Hartog M."/>
            <person name="Hua A."/>
            <person name="Humphray S.J."/>
            <person name="Jeong D.H."/>
            <person name="Jing Y."/>
            <person name="Jocker A."/>
            <person name="Kenton S.M."/>
            <person name="Kim D.J."/>
            <person name="Klee K."/>
            <person name="Lai H."/>
            <person name="Lang C."/>
            <person name="Lin S."/>
            <person name="Macmil S.L."/>
            <person name="Magdelenat G."/>
            <person name="Matthews L."/>
            <person name="McCorrison J."/>
            <person name="Monaghan E.L."/>
            <person name="Mun J.H."/>
            <person name="Najar F.Z."/>
            <person name="Nicholson C."/>
            <person name="Noirot C."/>
            <person name="O'Bleness M."/>
            <person name="Paule C.R."/>
            <person name="Poulain J."/>
            <person name="Prion F."/>
            <person name="Qin B."/>
            <person name="Qu C."/>
            <person name="Retzel E.F."/>
            <person name="Riddle C."/>
            <person name="Sallet E."/>
            <person name="Samain S."/>
            <person name="Samson N."/>
            <person name="Sanders I."/>
            <person name="Saurat O."/>
            <person name="Scarpelli C."/>
            <person name="Schiex T."/>
            <person name="Segurens B."/>
            <person name="Severin A.J."/>
            <person name="Sherrier D.J."/>
            <person name="Shi R."/>
            <person name="Sims S."/>
            <person name="Singer S.R."/>
            <person name="Sinharoy S."/>
            <person name="Sterck L."/>
            <person name="Viollet A."/>
            <person name="Wang B.B."/>
            <person name="Wang K."/>
            <person name="Wang M."/>
            <person name="Wang X."/>
            <person name="Warfsmann J."/>
            <person name="Weissenbach J."/>
            <person name="White D.D."/>
            <person name="White J.D."/>
            <person name="Wiley G.B."/>
            <person name="Wincker P."/>
            <person name="Xing Y."/>
            <person name="Yang L."/>
            <person name="Yao Z."/>
            <person name="Ying F."/>
            <person name="Zhai J."/>
            <person name="Zhou L."/>
            <person name="Zuber A."/>
            <person name="Denarie J."/>
            <person name="Dixon R.A."/>
            <person name="May G.D."/>
            <person name="Schwartz D.C."/>
            <person name="Rogers J."/>
            <person name="Quetier F."/>
            <person name="Town C.D."/>
            <person name="Roe B.A."/>
        </authorList>
    </citation>
    <scope>NUCLEOTIDE SEQUENCE [LARGE SCALE GENOMIC DNA]</scope>
    <source>
        <strain evidence="7">A17</strain>
        <strain evidence="9 10">cv. Jemalong A17</strain>
    </source>
</reference>
<accession>A0A0C3W6V6</accession>
<dbReference type="Pfam" id="PF00854">
    <property type="entry name" value="PTR2"/>
    <property type="match status" value="1"/>
</dbReference>
<dbReference type="GO" id="GO:0022857">
    <property type="term" value="F:transmembrane transporter activity"/>
    <property type="evidence" value="ECO:0000318"/>
    <property type="project" value="GO_Central"/>
</dbReference>
<dbReference type="KEGG" id="mtr:11406309"/>
<feature type="transmembrane region" description="Helical" evidence="6">
    <location>
        <begin position="421"/>
        <end position="442"/>
    </location>
</feature>
<feature type="transmembrane region" description="Helical" evidence="6">
    <location>
        <begin position="216"/>
        <end position="237"/>
    </location>
</feature>
<dbReference type="GO" id="GO:0005886">
    <property type="term" value="C:plasma membrane"/>
    <property type="evidence" value="ECO:0000318"/>
    <property type="project" value="GO_Central"/>
</dbReference>
<dbReference type="GO" id="GO:0055085">
    <property type="term" value="P:transmembrane transport"/>
    <property type="evidence" value="ECO:0000318"/>
    <property type="project" value="GO_Central"/>
</dbReference>
<keyword evidence="5 6" id="KW-0472">Membrane</keyword>
<dbReference type="eggNOG" id="KOG1237">
    <property type="taxonomic scope" value="Eukaryota"/>
</dbReference>
<dbReference type="InterPro" id="IPR000109">
    <property type="entry name" value="POT_fam"/>
</dbReference>
<proteinExistence type="inferred from homology"/>
<feature type="transmembrane region" description="Helical" evidence="6">
    <location>
        <begin position="379"/>
        <end position="400"/>
    </location>
</feature>
<feature type="transmembrane region" description="Helical" evidence="6">
    <location>
        <begin position="462"/>
        <end position="481"/>
    </location>
</feature>
<feature type="transmembrane region" description="Helical" evidence="6">
    <location>
        <begin position="502"/>
        <end position="526"/>
    </location>
</feature>
<dbReference type="EnsemblPlants" id="AES79355">
    <property type="protein sequence ID" value="AES79355"/>
    <property type="gene ID" value="MTR_7g064800"/>
</dbReference>
<sequence length="594" mass="66625">MMHESHSPQRQDALTLEGFSSSTRKKKGGWKSVKYILGNETFEKLASMSLISNLVVYMHTQYNMETTFSVEVFNIWSGFTNFLPLVAAYLADAYIGKFRMLIFGCIASFLGMGFMSLGAGVPSLRPPTCSTLSDCIPIKPTALQLAILYTGLGFFAIGSGSLRPCNIAFGADQFDIKTEKGRAQLESFCNWWYFLFTVALLVSLTAVVYIQTNVSWFLGFIIPTGCFAVSLTIFVFGHGTYIRLKPKGSIICDLLKVILAAIRKHHVDMKEDSELSFYDPPLSSNESEDSRHVKLSHTNRFRFFDKAAVITNQSEIDNNGKSIDNWRLCSLQQVEELKSILTTLPIWLAGIICFLSMGQANSYGILQALQTNKSIGQHFIVPSAWMGLVPMIFISLWILLYEKIYVPLTKKKTLKGKRLSIEQRLGIGIIFSIASMVVAGLVEVRRRSNALKHKTFESHTRIWWLVPQFGLSGLVEAFAAIPMMELLTSYWPESMKTLGGAVFFLSLSIASSLSNVLIKIIVVVTKRNGGTPWLGGNDLNKNRLEYYYYTIAVLGGLNLLYFLFFARFFLCSEVLQRQGQSEAGDEENNYQQSM</sequence>
<name>G7L5I8_MEDTR</name>
<evidence type="ECO:0000313" key="7">
    <source>
        <dbReference type="EMBL" id="AES79355.2"/>
    </source>
</evidence>
<evidence type="ECO:0000256" key="2">
    <source>
        <dbReference type="ARBA" id="ARBA00005982"/>
    </source>
</evidence>
<feature type="transmembrane region" description="Helical" evidence="6">
    <location>
        <begin position="546"/>
        <end position="570"/>
    </location>
</feature>
<dbReference type="Gramene" id="rna40723">
    <property type="protein sequence ID" value="RHN46256.1"/>
    <property type="gene ID" value="gene40723"/>
</dbReference>
<reference evidence="8" key="4">
    <citation type="journal article" date="2018" name="Nat. Plants">
        <title>Whole-genome landscape of Medicago truncatula symbiotic genes.</title>
        <authorList>
            <person name="Pecrix Y."/>
            <person name="Gamas P."/>
            <person name="Carrere S."/>
        </authorList>
    </citation>
    <scope>NUCLEOTIDE SEQUENCE</scope>
    <source>
        <tissue evidence="8">Leaves</tissue>
    </source>
</reference>
<keyword evidence="3 6" id="KW-0812">Transmembrane</keyword>
<dbReference type="EMBL" id="CM001223">
    <property type="protein sequence ID" value="AES79355.2"/>
    <property type="molecule type" value="Genomic_DNA"/>
</dbReference>
<keyword evidence="4 6" id="KW-1133">Transmembrane helix</keyword>
<feature type="transmembrane region" description="Helical" evidence="6">
    <location>
        <begin position="98"/>
        <end position="121"/>
    </location>
</feature>
<dbReference type="PaxDb" id="3880-AES79355"/>
<evidence type="ECO:0000313" key="8">
    <source>
        <dbReference type="EMBL" id="RHN46256.1"/>
    </source>
</evidence>
<evidence type="ECO:0000313" key="10">
    <source>
        <dbReference type="Proteomes" id="UP000002051"/>
    </source>
</evidence>
<evidence type="ECO:0000256" key="6">
    <source>
        <dbReference type="SAM" id="Phobius"/>
    </source>
</evidence>
<feature type="transmembrane region" description="Helical" evidence="6">
    <location>
        <begin position="73"/>
        <end position="91"/>
    </location>
</feature>
<dbReference type="SUPFAM" id="SSF103473">
    <property type="entry name" value="MFS general substrate transporter"/>
    <property type="match status" value="1"/>
</dbReference>
<evidence type="ECO:0000256" key="3">
    <source>
        <dbReference type="ARBA" id="ARBA00022692"/>
    </source>
</evidence>
<protein>
    <submittedName>
        <fullName evidence="7">Peptide/nitrate transporter</fullName>
    </submittedName>
    <submittedName>
        <fullName evidence="8">Putative proton-dependent oligopeptide transporter family, major facilitator superfamily</fullName>
    </submittedName>
</protein>
<dbReference type="OrthoDB" id="8904098at2759"/>
<dbReference type="PANTHER" id="PTHR11654">
    <property type="entry name" value="OLIGOPEPTIDE TRANSPORTER-RELATED"/>
    <property type="match status" value="1"/>
</dbReference>
<keyword evidence="10" id="KW-1185">Reference proteome</keyword>
<accession>G7L5I8</accession>
<dbReference type="Gene3D" id="1.20.1250.20">
    <property type="entry name" value="MFS general substrate transporter like domains"/>
    <property type="match status" value="1"/>
</dbReference>
<reference evidence="7 10" key="2">
    <citation type="journal article" date="2014" name="BMC Genomics">
        <title>An improved genome release (version Mt4.0) for the model legume Medicago truncatula.</title>
        <authorList>
            <person name="Tang H."/>
            <person name="Krishnakumar V."/>
            <person name="Bidwell S."/>
            <person name="Rosen B."/>
            <person name="Chan A."/>
            <person name="Zhou S."/>
            <person name="Gentzbittel L."/>
            <person name="Childs K.L."/>
            <person name="Yandell M."/>
            <person name="Gundlach H."/>
            <person name="Mayer K.F."/>
            <person name="Schwartz D.C."/>
            <person name="Town C.D."/>
        </authorList>
    </citation>
    <scope>GENOME REANNOTATION</scope>
    <source>
        <strain evidence="9 10">cv. Jemalong A17</strain>
    </source>
</reference>
<dbReference type="EMBL" id="PSQE01000007">
    <property type="protein sequence ID" value="RHN46256.1"/>
    <property type="molecule type" value="Genomic_DNA"/>
</dbReference>
<organism evidence="7 10">
    <name type="scientific">Medicago truncatula</name>
    <name type="common">Barrel medic</name>
    <name type="synonym">Medicago tribuloides</name>
    <dbReference type="NCBI Taxonomy" id="3880"/>
    <lineage>
        <taxon>Eukaryota</taxon>
        <taxon>Viridiplantae</taxon>
        <taxon>Streptophyta</taxon>
        <taxon>Embryophyta</taxon>
        <taxon>Tracheophyta</taxon>
        <taxon>Spermatophyta</taxon>
        <taxon>Magnoliopsida</taxon>
        <taxon>eudicotyledons</taxon>
        <taxon>Gunneridae</taxon>
        <taxon>Pentapetalae</taxon>
        <taxon>rosids</taxon>
        <taxon>fabids</taxon>
        <taxon>Fabales</taxon>
        <taxon>Fabaceae</taxon>
        <taxon>Papilionoideae</taxon>
        <taxon>50 kb inversion clade</taxon>
        <taxon>NPAAA clade</taxon>
        <taxon>Hologalegina</taxon>
        <taxon>IRL clade</taxon>
        <taxon>Trifolieae</taxon>
        <taxon>Medicago</taxon>
    </lineage>
</organism>
<evidence type="ECO:0000256" key="4">
    <source>
        <dbReference type="ARBA" id="ARBA00022989"/>
    </source>
</evidence>
<dbReference type="Proteomes" id="UP000002051">
    <property type="component" value="Unassembled WGS sequence"/>
</dbReference>
<feature type="transmembrane region" description="Helical" evidence="6">
    <location>
        <begin position="191"/>
        <end position="210"/>
    </location>
</feature>